<dbReference type="Pfam" id="PF00132">
    <property type="entry name" value="Hexapep"/>
    <property type="match status" value="1"/>
</dbReference>
<evidence type="ECO:0000313" key="3">
    <source>
        <dbReference type="EMBL" id="NHC13436.1"/>
    </source>
</evidence>
<dbReference type="SUPFAM" id="SSF51161">
    <property type="entry name" value="Trimeric LpxA-like enzymes"/>
    <property type="match status" value="1"/>
</dbReference>
<name>A0ABX0GRE9_9ACTN</name>
<reference evidence="3 4" key="1">
    <citation type="submission" date="2020-03" db="EMBL/GenBank/DDBJ databases">
        <title>Two novel Motilibacter sp.</title>
        <authorList>
            <person name="Liu S."/>
        </authorList>
    </citation>
    <scope>NUCLEOTIDE SEQUENCE [LARGE SCALE GENOMIC DNA]</scope>
    <source>
        <strain evidence="3 4">E257</strain>
    </source>
</reference>
<organism evidence="3 4">
    <name type="scientific">Motilibacter deserti</name>
    <dbReference type="NCBI Taxonomy" id="2714956"/>
    <lineage>
        <taxon>Bacteria</taxon>
        <taxon>Bacillati</taxon>
        <taxon>Actinomycetota</taxon>
        <taxon>Actinomycetes</taxon>
        <taxon>Motilibacterales</taxon>
        <taxon>Motilibacteraceae</taxon>
        <taxon>Motilibacter</taxon>
    </lineage>
</organism>
<dbReference type="InterPro" id="IPR011004">
    <property type="entry name" value="Trimer_LpxA-like_sf"/>
</dbReference>
<keyword evidence="2" id="KW-0808">Transferase</keyword>
<comment type="similarity">
    <text evidence="1">Belongs to the transferase hexapeptide repeat family.</text>
</comment>
<dbReference type="InterPro" id="IPR001451">
    <property type="entry name" value="Hexapep"/>
</dbReference>
<comment type="caution">
    <text evidence="3">The sequence shown here is derived from an EMBL/GenBank/DDBJ whole genome shotgun (WGS) entry which is preliminary data.</text>
</comment>
<dbReference type="Gene3D" id="2.160.10.10">
    <property type="entry name" value="Hexapeptide repeat proteins"/>
    <property type="match status" value="1"/>
</dbReference>
<dbReference type="Proteomes" id="UP000800981">
    <property type="component" value="Unassembled WGS sequence"/>
</dbReference>
<dbReference type="EMBL" id="JAANNP010000002">
    <property type="protein sequence ID" value="NHC13436.1"/>
    <property type="molecule type" value="Genomic_DNA"/>
</dbReference>
<sequence length="174" mass="18280">MPSLRRVVGYAVFYGFGRHLPWSPRPGGQLAKRIRAWASVRMLDSCGSDVNVEHGAWFGSGRGVSLGDRSAIGLDALVIGPVRIGADVMMGPRCVILASNHATSDAGVPMNQQGFVDDRPVVIEDDVWIGANVVILPGRTISTGSIVGAGSVVTKDVPPRTVVAGNPAVVVKNR</sequence>
<dbReference type="PANTHER" id="PTHR23416">
    <property type="entry name" value="SIALIC ACID SYNTHASE-RELATED"/>
    <property type="match status" value="1"/>
</dbReference>
<protein>
    <submittedName>
        <fullName evidence="3">Acetyltransferase</fullName>
    </submittedName>
</protein>
<evidence type="ECO:0000256" key="2">
    <source>
        <dbReference type="ARBA" id="ARBA00022679"/>
    </source>
</evidence>
<dbReference type="InterPro" id="IPR051159">
    <property type="entry name" value="Hexapeptide_acetyltransf"/>
</dbReference>
<keyword evidence="4" id="KW-1185">Reference proteome</keyword>
<gene>
    <name evidence="3" type="ORF">G9H71_06530</name>
</gene>
<dbReference type="PANTHER" id="PTHR23416:SF23">
    <property type="entry name" value="ACETYLTRANSFERASE C18B11.09C-RELATED"/>
    <property type="match status" value="1"/>
</dbReference>
<accession>A0ABX0GRE9</accession>
<evidence type="ECO:0000256" key="1">
    <source>
        <dbReference type="ARBA" id="ARBA00007274"/>
    </source>
</evidence>
<evidence type="ECO:0000313" key="4">
    <source>
        <dbReference type="Proteomes" id="UP000800981"/>
    </source>
</evidence>
<proteinExistence type="inferred from homology"/>